<dbReference type="EMBL" id="FZOJ01000002">
    <property type="protein sequence ID" value="SNR96845.1"/>
    <property type="molecule type" value="Genomic_DNA"/>
</dbReference>
<proteinExistence type="predicted"/>
<dbReference type="SUPFAM" id="SSF47413">
    <property type="entry name" value="lambda repressor-like DNA-binding domains"/>
    <property type="match status" value="1"/>
</dbReference>
<dbReference type="Proteomes" id="UP000198304">
    <property type="component" value="Unassembled WGS sequence"/>
</dbReference>
<dbReference type="Gene3D" id="3.40.50.2300">
    <property type="match status" value="2"/>
</dbReference>
<dbReference type="PROSITE" id="PS50932">
    <property type="entry name" value="HTH_LACI_2"/>
    <property type="match status" value="1"/>
</dbReference>
<dbReference type="SUPFAM" id="SSF53822">
    <property type="entry name" value="Periplasmic binding protein-like I"/>
    <property type="match status" value="1"/>
</dbReference>
<evidence type="ECO:0000313" key="7">
    <source>
        <dbReference type="Proteomes" id="UP000198304"/>
    </source>
</evidence>
<dbReference type="OrthoDB" id="9789891at2"/>
<dbReference type="CDD" id="cd06267">
    <property type="entry name" value="PBP1_LacI_sugar_binding-like"/>
    <property type="match status" value="1"/>
</dbReference>
<name>A0A239AMD8_9FIRM</name>
<keyword evidence="1" id="KW-0678">Repressor</keyword>
<reference evidence="6 7" key="1">
    <citation type="submission" date="2017-06" db="EMBL/GenBank/DDBJ databases">
        <authorList>
            <person name="Kim H.J."/>
            <person name="Triplett B.A."/>
        </authorList>
    </citation>
    <scope>NUCLEOTIDE SEQUENCE [LARGE SCALE GENOMIC DNA]</scope>
    <source>
        <strain evidence="6 7">SCA</strain>
    </source>
</reference>
<organism evidence="6 7">
    <name type="scientific">Anaerovirgula multivorans</name>
    <dbReference type="NCBI Taxonomy" id="312168"/>
    <lineage>
        <taxon>Bacteria</taxon>
        <taxon>Bacillati</taxon>
        <taxon>Bacillota</taxon>
        <taxon>Clostridia</taxon>
        <taxon>Peptostreptococcales</taxon>
        <taxon>Natronincolaceae</taxon>
        <taxon>Anaerovirgula</taxon>
    </lineage>
</organism>
<dbReference type="InterPro" id="IPR028082">
    <property type="entry name" value="Peripla_BP_I"/>
</dbReference>
<dbReference type="Pfam" id="PF00356">
    <property type="entry name" value="LacI"/>
    <property type="match status" value="1"/>
</dbReference>
<keyword evidence="2" id="KW-0805">Transcription regulation</keyword>
<keyword evidence="7" id="KW-1185">Reference proteome</keyword>
<dbReference type="GO" id="GO:0000976">
    <property type="term" value="F:transcription cis-regulatory region binding"/>
    <property type="evidence" value="ECO:0007669"/>
    <property type="project" value="TreeGrafter"/>
</dbReference>
<dbReference type="Gene3D" id="1.10.260.40">
    <property type="entry name" value="lambda repressor-like DNA-binding domains"/>
    <property type="match status" value="1"/>
</dbReference>
<evidence type="ECO:0000256" key="2">
    <source>
        <dbReference type="ARBA" id="ARBA00023015"/>
    </source>
</evidence>
<evidence type="ECO:0000256" key="3">
    <source>
        <dbReference type="ARBA" id="ARBA00023125"/>
    </source>
</evidence>
<dbReference type="PANTHER" id="PTHR30146">
    <property type="entry name" value="LACI-RELATED TRANSCRIPTIONAL REPRESSOR"/>
    <property type="match status" value="1"/>
</dbReference>
<dbReference type="PROSITE" id="PS00356">
    <property type="entry name" value="HTH_LACI_1"/>
    <property type="match status" value="1"/>
</dbReference>
<evidence type="ECO:0000256" key="1">
    <source>
        <dbReference type="ARBA" id="ARBA00022491"/>
    </source>
</evidence>
<dbReference type="GO" id="GO:0003700">
    <property type="term" value="F:DNA-binding transcription factor activity"/>
    <property type="evidence" value="ECO:0007669"/>
    <property type="project" value="TreeGrafter"/>
</dbReference>
<dbReference type="CDD" id="cd01392">
    <property type="entry name" value="HTH_LacI"/>
    <property type="match status" value="1"/>
</dbReference>
<dbReference type="AlphaFoldDB" id="A0A239AMD8"/>
<feature type="domain" description="HTH lacI-type" evidence="5">
    <location>
        <begin position="3"/>
        <end position="57"/>
    </location>
</feature>
<dbReference type="PANTHER" id="PTHR30146:SF148">
    <property type="entry name" value="HTH-TYPE TRANSCRIPTIONAL REPRESSOR PURR-RELATED"/>
    <property type="match status" value="1"/>
</dbReference>
<protein>
    <submittedName>
        <fullName evidence="6">Transcriptional regulator, LacI family</fullName>
    </submittedName>
</protein>
<sequence>MSVTIKDIAKLANVSHTTVSRALNDSPLITLETKEKIKKIARELNYSPNYSARSLVLDKSYHIGLFFSNIDHGTSSHFFYEVVRGVNHVIKDQYNLVVKAIDDYQDFNRINKKNFDGILIMSQSTKDNPFIYHTLDKKIPLVVLNREMQEKGLFNILSDDKRGSYKATEYLIKKGHKRIGIIEGRKGFKSSQERKEGFLQALIDYDIPFKKEYMIEGDYDLESGYTAMQQLLTNQELPTAIFSSNDDMAVGAMKAIQEKNLKIPDDISMIGFDDNIFSSFLTPALTTVKRPIEKISNEGAKGLIQLMNGEKPLNNRVYINTELIIRNSVKSL</sequence>
<keyword evidence="4" id="KW-0804">Transcription</keyword>
<evidence type="ECO:0000259" key="5">
    <source>
        <dbReference type="PROSITE" id="PS50932"/>
    </source>
</evidence>
<dbReference type="InterPro" id="IPR046335">
    <property type="entry name" value="LacI/GalR-like_sensor"/>
</dbReference>
<evidence type="ECO:0000256" key="4">
    <source>
        <dbReference type="ARBA" id="ARBA00023163"/>
    </source>
</evidence>
<dbReference type="Pfam" id="PF13377">
    <property type="entry name" value="Peripla_BP_3"/>
    <property type="match status" value="1"/>
</dbReference>
<dbReference type="SMART" id="SM00354">
    <property type="entry name" value="HTH_LACI"/>
    <property type="match status" value="1"/>
</dbReference>
<dbReference type="PRINTS" id="PR00036">
    <property type="entry name" value="HTHLACI"/>
</dbReference>
<dbReference type="InterPro" id="IPR010982">
    <property type="entry name" value="Lambda_DNA-bd_dom_sf"/>
</dbReference>
<dbReference type="RefSeq" id="WP_089281336.1">
    <property type="nucleotide sequence ID" value="NZ_FZOJ01000002.1"/>
</dbReference>
<keyword evidence="3" id="KW-0238">DNA-binding</keyword>
<dbReference type="InterPro" id="IPR000843">
    <property type="entry name" value="HTH_LacI"/>
</dbReference>
<evidence type="ECO:0000313" key="6">
    <source>
        <dbReference type="EMBL" id="SNR96845.1"/>
    </source>
</evidence>
<accession>A0A239AMD8</accession>
<gene>
    <name evidence="6" type="ORF">SAMN05446037_1002144</name>
</gene>